<dbReference type="Pfam" id="PF00710">
    <property type="entry name" value="Asparaginase"/>
    <property type="match status" value="1"/>
</dbReference>
<dbReference type="PROSITE" id="PS51732">
    <property type="entry name" value="ASN_GLN_ASE_3"/>
    <property type="match status" value="1"/>
</dbReference>
<dbReference type="InterPro" id="IPR037152">
    <property type="entry name" value="L-asparaginase_N_sf"/>
</dbReference>
<organism evidence="4 5">
    <name type="scientific">Peredibacter starrii</name>
    <dbReference type="NCBI Taxonomy" id="28202"/>
    <lineage>
        <taxon>Bacteria</taxon>
        <taxon>Pseudomonadati</taxon>
        <taxon>Bdellovibrionota</taxon>
        <taxon>Bacteriovoracia</taxon>
        <taxon>Bacteriovoracales</taxon>
        <taxon>Bacteriovoracaceae</taxon>
        <taxon>Peredibacter</taxon>
    </lineage>
</organism>
<dbReference type="InterPro" id="IPR036152">
    <property type="entry name" value="Asp/glu_Ase-like_sf"/>
</dbReference>
<feature type="binding site" evidence="2">
    <location>
        <begin position="91"/>
        <end position="92"/>
    </location>
    <ligand>
        <name>substrate</name>
    </ligand>
</feature>
<evidence type="ECO:0000256" key="2">
    <source>
        <dbReference type="PIRSR" id="PIRSR001220-2"/>
    </source>
</evidence>
<evidence type="ECO:0000313" key="5">
    <source>
        <dbReference type="Proteomes" id="UP001324634"/>
    </source>
</evidence>
<evidence type="ECO:0000256" key="1">
    <source>
        <dbReference type="PIRSR" id="PIRSR001220-1"/>
    </source>
</evidence>
<dbReference type="PANTHER" id="PTHR11707">
    <property type="entry name" value="L-ASPARAGINASE"/>
    <property type="match status" value="1"/>
</dbReference>
<dbReference type="SUPFAM" id="SSF53774">
    <property type="entry name" value="Glutaminase/Asparaginase"/>
    <property type="match status" value="1"/>
</dbReference>
<dbReference type="Gene3D" id="3.40.50.1170">
    <property type="entry name" value="L-asparaginase, N-terminal domain"/>
    <property type="match status" value="1"/>
</dbReference>
<evidence type="ECO:0000313" key="4">
    <source>
        <dbReference type="EMBL" id="WPU66209.1"/>
    </source>
</evidence>
<reference evidence="4 5" key="1">
    <citation type="submission" date="2023-11" db="EMBL/GenBank/DDBJ databases">
        <title>Peredibacter starrii A3.12.</title>
        <authorList>
            <person name="Mitchell R.J."/>
        </authorList>
    </citation>
    <scope>NUCLEOTIDE SEQUENCE [LARGE SCALE GENOMIC DNA]</scope>
    <source>
        <strain evidence="4 5">A3.12</strain>
    </source>
</reference>
<accession>A0AAX4HSE4</accession>
<dbReference type="AlphaFoldDB" id="A0AAX4HSE4"/>
<evidence type="ECO:0000259" key="3">
    <source>
        <dbReference type="Pfam" id="PF00710"/>
    </source>
</evidence>
<dbReference type="Proteomes" id="UP001324634">
    <property type="component" value="Chromosome"/>
</dbReference>
<dbReference type="InterPro" id="IPR027474">
    <property type="entry name" value="L-asparaginase_N"/>
</dbReference>
<keyword evidence="4" id="KW-0378">Hydrolase</keyword>
<dbReference type="InterPro" id="IPR006034">
    <property type="entry name" value="Asparaginase/glutaminase-like"/>
</dbReference>
<gene>
    <name evidence="4" type="ORF">SOO65_05570</name>
</gene>
<sequence>MSNEIMPLNILATGGTIEKIYDEFEGSLQNRDTIVKNKILQKLRLPYTDITVKQIMSKDSLYMDENDRAFILNSIKAHEKGGHPIVILHGTDTMDLTSRYCFEHYPEVTVPVVFTGAMKPLGFDDSDAAQNVIEAIFAARILQPGYYVTFHGKLFIVPKFRKDKSRGTFEEIE</sequence>
<proteinExistence type="predicted"/>
<dbReference type="PANTHER" id="PTHR11707:SF28">
    <property type="entry name" value="60 KDA LYSOPHOSPHOLIPASE"/>
    <property type="match status" value="1"/>
</dbReference>
<feature type="binding site" evidence="2">
    <location>
        <position position="60"/>
    </location>
    <ligand>
        <name>substrate</name>
    </ligand>
</feature>
<name>A0AAX4HSE4_9BACT</name>
<dbReference type="RefSeq" id="WP_321398188.1">
    <property type="nucleotide sequence ID" value="NZ_CP139487.1"/>
</dbReference>
<feature type="active site" description="O-isoaspartyl threonine intermediate" evidence="1">
    <location>
        <position position="16"/>
    </location>
</feature>
<dbReference type="EC" id="3.5.1.1" evidence="4"/>
<dbReference type="PRINTS" id="PR00139">
    <property type="entry name" value="ASNGLNASE"/>
</dbReference>
<dbReference type="KEGG" id="psti:SOO65_05570"/>
<protein>
    <submittedName>
        <fullName evidence="4">Asparaginase domain-containing protein</fullName>
        <ecNumber evidence="4">3.5.1.1</ecNumber>
    </submittedName>
</protein>
<dbReference type="PIRSF" id="PIRSF500176">
    <property type="entry name" value="L_ASNase"/>
    <property type="match status" value="1"/>
</dbReference>
<dbReference type="EMBL" id="CP139487">
    <property type="protein sequence ID" value="WPU66209.1"/>
    <property type="molecule type" value="Genomic_DNA"/>
</dbReference>
<feature type="domain" description="L-asparaginase N-terminal" evidence="3">
    <location>
        <begin position="9"/>
        <end position="165"/>
    </location>
</feature>
<dbReference type="GO" id="GO:0004067">
    <property type="term" value="F:asparaginase activity"/>
    <property type="evidence" value="ECO:0007669"/>
    <property type="project" value="UniProtKB-UniRule"/>
</dbReference>
<dbReference type="PIRSF" id="PIRSF001220">
    <property type="entry name" value="L-ASNase_gatD"/>
    <property type="match status" value="1"/>
</dbReference>
<keyword evidence="5" id="KW-1185">Reference proteome</keyword>